<gene>
    <name evidence="2" type="ORF">QBC42DRAFT_279733</name>
</gene>
<feature type="signal peptide" evidence="1">
    <location>
        <begin position="1"/>
        <end position="18"/>
    </location>
</feature>
<reference evidence="2" key="2">
    <citation type="submission" date="2023-06" db="EMBL/GenBank/DDBJ databases">
        <authorList>
            <consortium name="Lawrence Berkeley National Laboratory"/>
            <person name="Mondo S.J."/>
            <person name="Hensen N."/>
            <person name="Bonometti L."/>
            <person name="Westerberg I."/>
            <person name="Brannstrom I.O."/>
            <person name="Guillou S."/>
            <person name="Cros-Aarteil S."/>
            <person name="Calhoun S."/>
            <person name="Haridas S."/>
            <person name="Kuo A."/>
            <person name="Pangilinan J."/>
            <person name="Riley R."/>
            <person name="Labutti K."/>
            <person name="Andreopoulos B."/>
            <person name="Lipzen A."/>
            <person name="Chen C."/>
            <person name="Yanf M."/>
            <person name="Daum C."/>
            <person name="Ng V."/>
            <person name="Clum A."/>
            <person name="Steindorff A."/>
            <person name="Ohm R."/>
            <person name="Martin F."/>
            <person name="Silar P."/>
            <person name="Natvig D."/>
            <person name="Lalanne C."/>
            <person name="Gautier V."/>
            <person name="Ament-Velasquez S.L."/>
            <person name="Kruys A."/>
            <person name="Hutchinson M.I."/>
            <person name="Powell A.J."/>
            <person name="Barry K."/>
            <person name="Miller A.N."/>
            <person name="Grigoriev I.V."/>
            <person name="Debuchy R."/>
            <person name="Gladieux P."/>
            <person name="Thoren M.H."/>
            <person name="Johannesson H."/>
        </authorList>
    </citation>
    <scope>NUCLEOTIDE SEQUENCE</scope>
    <source>
        <strain evidence="2">PSN324</strain>
    </source>
</reference>
<dbReference type="AlphaFoldDB" id="A0AAV9HBA4"/>
<accession>A0AAV9HBA4</accession>
<evidence type="ECO:0000313" key="2">
    <source>
        <dbReference type="EMBL" id="KAK4457156.1"/>
    </source>
</evidence>
<organism evidence="2 3">
    <name type="scientific">Cladorrhinum samala</name>
    <dbReference type="NCBI Taxonomy" id="585594"/>
    <lineage>
        <taxon>Eukaryota</taxon>
        <taxon>Fungi</taxon>
        <taxon>Dikarya</taxon>
        <taxon>Ascomycota</taxon>
        <taxon>Pezizomycotina</taxon>
        <taxon>Sordariomycetes</taxon>
        <taxon>Sordariomycetidae</taxon>
        <taxon>Sordariales</taxon>
        <taxon>Podosporaceae</taxon>
        <taxon>Cladorrhinum</taxon>
    </lineage>
</organism>
<name>A0AAV9HBA4_9PEZI</name>
<reference evidence="2" key="1">
    <citation type="journal article" date="2023" name="Mol. Phylogenet. Evol.">
        <title>Genome-scale phylogeny and comparative genomics of the fungal order Sordariales.</title>
        <authorList>
            <person name="Hensen N."/>
            <person name="Bonometti L."/>
            <person name="Westerberg I."/>
            <person name="Brannstrom I.O."/>
            <person name="Guillou S."/>
            <person name="Cros-Aarteil S."/>
            <person name="Calhoun S."/>
            <person name="Haridas S."/>
            <person name="Kuo A."/>
            <person name="Mondo S."/>
            <person name="Pangilinan J."/>
            <person name="Riley R."/>
            <person name="LaButti K."/>
            <person name="Andreopoulos B."/>
            <person name="Lipzen A."/>
            <person name="Chen C."/>
            <person name="Yan M."/>
            <person name="Daum C."/>
            <person name="Ng V."/>
            <person name="Clum A."/>
            <person name="Steindorff A."/>
            <person name="Ohm R.A."/>
            <person name="Martin F."/>
            <person name="Silar P."/>
            <person name="Natvig D.O."/>
            <person name="Lalanne C."/>
            <person name="Gautier V."/>
            <person name="Ament-Velasquez S.L."/>
            <person name="Kruys A."/>
            <person name="Hutchinson M.I."/>
            <person name="Powell A.J."/>
            <person name="Barry K."/>
            <person name="Miller A.N."/>
            <person name="Grigoriev I.V."/>
            <person name="Debuchy R."/>
            <person name="Gladieux P."/>
            <person name="Hiltunen Thoren M."/>
            <person name="Johannesson H."/>
        </authorList>
    </citation>
    <scope>NUCLEOTIDE SEQUENCE</scope>
    <source>
        <strain evidence="2">PSN324</strain>
    </source>
</reference>
<dbReference type="Proteomes" id="UP001321749">
    <property type="component" value="Unassembled WGS sequence"/>
</dbReference>
<keyword evidence="1" id="KW-0732">Signal</keyword>
<protein>
    <submittedName>
        <fullName evidence="2">Uncharacterized protein</fullName>
    </submittedName>
</protein>
<feature type="chain" id="PRO_5043843955" evidence="1">
    <location>
        <begin position="19"/>
        <end position="160"/>
    </location>
</feature>
<proteinExistence type="predicted"/>
<evidence type="ECO:0000313" key="3">
    <source>
        <dbReference type="Proteomes" id="UP001321749"/>
    </source>
</evidence>
<keyword evidence="3" id="KW-1185">Reference proteome</keyword>
<comment type="caution">
    <text evidence="2">The sequence shown here is derived from an EMBL/GenBank/DDBJ whole genome shotgun (WGS) entry which is preliminary data.</text>
</comment>
<dbReference type="EMBL" id="MU865133">
    <property type="protein sequence ID" value="KAK4457156.1"/>
    <property type="molecule type" value="Genomic_DNA"/>
</dbReference>
<sequence length="160" mass="16646">MYLLAVAAFLFLFTPELASTTSTTGSLIPCITHPATPVPISTVSPELSSGSFPNITTSIPPLISIPFTNLSSFITVTVTPPLNQTTTIWKTVPIASLTGDPFCVNQASPHQGVGNHCVCSNGATLSIIPWSKGGNVSDYQPCAYTTVDPSTVGGNMSTTQ</sequence>
<evidence type="ECO:0000256" key="1">
    <source>
        <dbReference type="SAM" id="SignalP"/>
    </source>
</evidence>